<sequence>MYTPAVGTVLFIFNRVASVQSEPGHHNLLLQQPLGRKRGLRQLRRPLLSRQKTQTEPRSRHGARLSTTRRSIQPKSKPAVDQKRSVTFTEAQSEASSSMPDQALIAAQQQSAKRGSPADGKKQEATSKPVLTSSPAIIVADLHSQATTSQGDALSLEKDKKKEDEPETRLIPAPGSPPPSQLSDTEDFTGLETTSLLEHGDTILHISEDNGMENPQFTLTHVEVGQTDVGLDESHV</sequence>
<protein>
    <submittedName>
        <fullName evidence="1">Protein unc-80</fullName>
    </submittedName>
</protein>
<keyword evidence="2" id="KW-1185">Reference proteome</keyword>
<gene>
    <name evidence="1" type="primary">UNC80_4</name>
    <name evidence="1" type="ORF">K3G42_005653</name>
</gene>
<reference evidence="1" key="1">
    <citation type="submission" date="2021-08" db="EMBL/GenBank/DDBJ databases">
        <title>The first chromosome-level gecko genome reveals the dynamic sex chromosomes of Neotropical dwarf geckos (Sphaerodactylidae: Sphaerodactylus).</title>
        <authorList>
            <person name="Pinto B.J."/>
            <person name="Keating S.E."/>
            <person name="Gamble T."/>
        </authorList>
    </citation>
    <scope>NUCLEOTIDE SEQUENCE</scope>
    <source>
        <strain evidence="1">TG3544</strain>
    </source>
</reference>
<organism evidence="1 2">
    <name type="scientific">Sphaerodactylus townsendi</name>
    <dbReference type="NCBI Taxonomy" id="933632"/>
    <lineage>
        <taxon>Eukaryota</taxon>
        <taxon>Metazoa</taxon>
        <taxon>Chordata</taxon>
        <taxon>Craniata</taxon>
        <taxon>Vertebrata</taxon>
        <taxon>Euteleostomi</taxon>
        <taxon>Lepidosauria</taxon>
        <taxon>Squamata</taxon>
        <taxon>Bifurcata</taxon>
        <taxon>Gekkota</taxon>
        <taxon>Sphaerodactylidae</taxon>
        <taxon>Sphaerodactylus</taxon>
    </lineage>
</organism>
<evidence type="ECO:0000313" key="1">
    <source>
        <dbReference type="EMBL" id="KAH8012900.1"/>
    </source>
</evidence>
<proteinExistence type="predicted"/>
<dbReference type="Proteomes" id="UP000827872">
    <property type="component" value="Linkage Group LG02"/>
</dbReference>
<accession>A0ACB8G0C9</accession>
<evidence type="ECO:0000313" key="2">
    <source>
        <dbReference type="Proteomes" id="UP000827872"/>
    </source>
</evidence>
<comment type="caution">
    <text evidence="1">The sequence shown here is derived from an EMBL/GenBank/DDBJ whole genome shotgun (WGS) entry which is preliminary data.</text>
</comment>
<name>A0ACB8G0C9_9SAUR</name>
<dbReference type="EMBL" id="CM037615">
    <property type="protein sequence ID" value="KAH8012900.1"/>
    <property type="molecule type" value="Genomic_DNA"/>
</dbReference>